<dbReference type="EMBL" id="NFKK01000024">
    <property type="protein sequence ID" value="OUP51132.1"/>
    <property type="molecule type" value="Genomic_DNA"/>
</dbReference>
<dbReference type="AlphaFoldDB" id="A0A1Y4LAQ3"/>
<dbReference type="Proteomes" id="UP000195897">
    <property type="component" value="Unassembled WGS sequence"/>
</dbReference>
<protein>
    <submittedName>
        <fullName evidence="1">Uncharacterized protein</fullName>
    </submittedName>
</protein>
<accession>A0A1Y4LAQ3</accession>
<organism evidence="1 2">
    <name type="scientific">Butyricicoccus pullicaecorum</name>
    <dbReference type="NCBI Taxonomy" id="501571"/>
    <lineage>
        <taxon>Bacteria</taxon>
        <taxon>Bacillati</taxon>
        <taxon>Bacillota</taxon>
        <taxon>Clostridia</taxon>
        <taxon>Eubacteriales</taxon>
        <taxon>Butyricicoccaceae</taxon>
        <taxon>Butyricicoccus</taxon>
    </lineage>
</organism>
<evidence type="ECO:0000313" key="2">
    <source>
        <dbReference type="Proteomes" id="UP000195897"/>
    </source>
</evidence>
<proteinExistence type="predicted"/>
<reference evidence="2" key="1">
    <citation type="submission" date="2017-04" db="EMBL/GenBank/DDBJ databases">
        <title>Function of individual gut microbiota members based on whole genome sequencing of pure cultures obtained from chicken caecum.</title>
        <authorList>
            <person name="Medvecky M."/>
            <person name="Cejkova D."/>
            <person name="Polansky O."/>
            <person name="Karasova D."/>
            <person name="Kubasova T."/>
            <person name="Cizek A."/>
            <person name="Rychlik I."/>
        </authorList>
    </citation>
    <scope>NUCLEOTIDE SEQUENCE [LARGE SCALE GENOMIC DNA]</scope>
    <source>
        <strain evidence="2">An180</strain>
    </source>
</reference>
<sequence>MANNYGLFFARDGLVIRMPVNPEKNDTKKDNENDDYNVLSLGPIVVPRLPALKKFSWEGLLPGRPNDPWVLTKNEFREPEFYIQFLESAMDDRVPIVYTPVRYYEDGTPYMTSETGMEVLVTSFEYWEQGAETGDFYYSLELTEYKDYTPRILQTQSGGTITNADAQTATVTRTRQIPQGKLYAGVTVKVTGTCHGGNGPGENGEGEPPTTQLSGLYGTVGRLVTADPLTPYPVMIRDSYGNFVGWVKEEDCQVVNQNGI</sequence>
<evidence type="ECO:0000313" key="1">
    <source>
        <dbReference type="EMBL" id="OUP51132.1"/>
    </source>
</evidence>
<comment type="caution">
    <text evidence="1">The sequence shown here is derived from an EMBL/GenBank/DDBJ whole genome shotgun (WGS) entry which is preliminary data.</text>
</comment>
<dbReference type="RefSeq" id="WP_087374634.1">
    <property type="nucleotide sequence ID" value="NZ_NFKK01000024.1"/>
</dbReference>
<gene>
    <name evidence="1" type="ORF">B5F17_13450</name>
</gene>
<name>A0A1Y4LAQ3_9FIRM</name>